<keyword evidence="3" id="KW-1185">Reference proteome</keyword>
<dbReference type="STRING" id="336988.NT96_07515"/>
<feature type="transmembrane region" description="Helical" evidence="1">
    <location>
        <begin position="321"/>
        <end position="340"/>
    </location>
</feature>
<dbReference type="AlphaFoldDB" id="G9WJR3"/>
<feature type="transmembrane region" description="Helical" evidence="1">
    <location>
        <begin position="98"/>
        <end position="122"/>
    </location>
</feature>
<dbReference type="Proteomes" id="UP000004959">
    <property type="component" value="Chromosome"/>
</dbReference>
<gene>
    <name evidence="2" type="ORF">OKIT_1164</name>
</gene>
<comment type="caution">
    <text evidence="2">The sequence shown here is derived from an EMBL/GenBank/DDBJ whole genome shotgun (WGS) entry which is preliminary data.</text>
</comment>
<feature type="transmembrane region" description="Helical" evidence="1">
    <location>
        <begin position="20"/>
        <end position="41"/>
    </location>
</feature>
<keyword evidence="1" id="KW-1133">Transmembrane helix</keyword>
<evidence type="ECO:0000313" key="2">
    <source>
        <dbReference type="EMBL" id="EHN59262.1"/>
    </source>
</evidence>
<organism evidence="2 3">
    <name type="scientific">Oenococcus kitaharae DSM 17330</name>
    <dbReference type="NCBI Taxonomy" id="1045004"/>
    <lineage>
        <taxon>Bacteria</taxon>
        <taxon>Bacillati</taxon>
        <taxon>Bacillota</taxon>
        <taxon>Bacilli</taxon>
        <taxon>Lactobacillales</taxon>
        <taxon>Lactobacillaceae</taxon>
        <taxon>Oenococcus</taxon>
    </lineage>
</organism>
<dbReference type="Pfam" id="PF05975">
    <property type="entry name" value="EcsB"/>
    <property type="match status" value="1"/>
</dbReference>
<sequence length="352" mass="41262">MTRLFASRQQRSFQRNMRYLSRAFNDQFIAFLFIALVFGGYEYLHHLSAIGHSFFTLPVLLIISLVSLFLGRLATFFQEADRIFLISDLREIKQYLKAALIRSICVSVVIQLMISVVMLPALLTILNVWVTCLYVAFWLVIKIFLLLLSYRKICSDSRIAWIYAIDLEKRRVNQLNLFLNFFTDVKEIKHDNRPSRLWDWLIKRLQKFNRSFYWILFTRYFFRSRQLIGPVFFVSLLGIMLTLFLPSLFSAACAGLFILFALAYQLKSVFHHFDHHLMVLSYQTDLEAKLADFQLLAVKIYSPVVLCLSLSLLLTHRTTASAYAIFAFILFAWLIIKGYLPRLVGFKYATKK</sequence>
<dbReference type="OrthoDB" id="2447941at2"/>
<dbReference type="PATRIC" id="fig|1045004.4.peg.1161"/>
<dbReference type="RefSeq" id="WP_007746082.1">
    <property type="nucleotide sequence ID" value="NZ_CM001398.1"/>
</dbReference>
<feature type="transmembrane region" description="Helical" evidence="1">
    <location>
        <begin position="231"/>
        <end position="264"/>
    </location>
</feature>
<dbReference type="EMBL" id="AFVZ01000001">
    <property type="protein sequence ID" value="EHN59262.1"/>
    <property type="molecule type" value="Genomic_DNA"/>
</dbReference>
<dbReference type="GO" id="GO:0016020">
    <property type="term" value="C:membrane"/>
    <property type="evidence" value="ECO:0007669"/>
    <property type="project" value="InterPro"/>
</dbReference>
<dbReference type="PIRSF" id="PIRSF037259">
    <property type="entry name" value="EcsB_ABC"/>
    <property type="match status" value="1"/>
</dbReference>
<reference evidence="2 3" key="1">
    <citation type="journal article" date="2012" name="PLoS ONE">
        <title>Functional divergence in the genus oenococcus as predicted by genome sequencing of the newly-described species, Oenococcus kitaharae.</title>
        <authorList>
            <person name="Borneman A.R."/>
            <person name="McCarthy J.M."/>
            <person name="Chambers P.J."/>
            <person name="Bartowsky E.J."/>
        </authorList>
    </citation>
    <scope>NUCLEOTIDE SEQUENCE [LARGE SCALE GENOMIC DNA]</scope>
    <source>
        <strain evidence="3">DSM17330</strain>
    </source>
</reference>
<feature type="transmembrane region" description="Helical" evidence="1">
    <location>
        <begin position="293"/>
        <end position="314"/>
    </location>
</feature>
<dbReference type="HOGENOM" id="CLU_787169_0_0_9"/>
<dbReference type="eggNOG" id="COG4473">
    <property type="taxonomic scope" value="Bacteria"/>
</dbReference>
<keyword evidence="1" id="KW-0472">Membrane</keyword>
<proteinExistence type="predicted"/>
<keyword evidence="1" id="KW-0812">Transmembrane</keyword>
<feature type="transmembrane region" description="Helical" evidence="1">
    <location>
        <begin position="128"/>
        <end position="148"/>
    </location>
</feature>
<protein>
    <submittedName>
        <fullName evidence="2">EcsB-like ABC transporterpermease</fullName>
    </submittedName>
</protein>
<dbReference type="InterPro" id="IPR010288">
    <property type="entry name" value="EcsB_ABC"/>
</dbReference>
<evidence type="ECO:0000313" key="3">
    <source>
        <dbReference type="Proteomes" id="UP000004959"/>
    </source>
</evidence>
<name>G9WJR3_9LACO</name>
<feature type="transmembrane region" description="Helical" evidence="1">
    <location>
        <begin position="53"/>
        <end position="77"/>
    </location>
</feature>
<accession>G9WJR3</accession>
<evidence type="ECO:0000256" key="1">
    <source>
        <dbReference type="SAM" id="Phobius"/>
    </source>
</evidence>